<organism evidence="19 20">
    <name type="scientific">Phlyctema vagabunda</name>
    <dbReference type="NCBI Taxonomy" id="108571"/>
    <lineage>
        <taxon>Eukaryota</taxon>
        <taxon>Fungi</taxon>
        <taxon>Dikarya</taxon>
        <taxon>Ascomycota</taxon>
        <taxon>Pezizomycotina</taxon>
        <taxon>Leotiomycetes</taxon>
        <taxon>Helotiales</taxon>
        <taxon>Dermateaceae</taxon>
        <taxon>Phlyctema</taxon>
    </lineage>
</organism>
<evidence type="ECO:0000313" key="20">
    <source>
        <dbReference type="Proteomes" id="UP001629113"/>
    </source>
</evidence>
<keyword evidence="19" id="KW-0378">Hydrolase</keyword>
<evidence type="ECO:0000256" key="7">
    <source>
        <dbReference type="ARBA" id="ARBA00022516"/>
    </source>
</evidence>
<evidence type="ECO:0000256" key="11">
    <source>
        <dbReference type="ARBA" id="ARBA00023098"/>
    </source>
</evidence>
<dbReference type="InterPro" id="IPR001229">
    <property type="entry name" value="Jacalin-like_lectin_dom"/>
</dbReference>
<evidence type="ECO:0000256" key="16">
    <source>
        <dbReference type="RuleBase" id="RU003750"/>
    </source>
</evidence>
<feature type="compositionally biased region" description="Low complexity" evidence="17">
    <location>
        <begin position="25"/>
        <end position="35"/>
    </location>
</feature>
<proteinExistence type="inferred from homology"/>
<dbReference type="InterPro" id="IPR004533">
    <property type="entry name" value="CDP-diaglyc--ser_O-PTrfase"/>
</dbReference>
<dbReference type="InterPro" id="IPR000462">
    <property type="entry name" value="CDP-OH_P_trans"/>
</dbReference>
<dbReference type="Pfam" id="PF01066">
    <property type="entry name" value="CDP-OH_P_transf"/>
    <property type="match status" value="1"/>
</dbReference>
<dbReference type="PANTHER" id="PTHR21054">
    <property type="entry name" value="ZINC METALLOPROTEINASE-RELATED"/>
    <property type="match status" value="1"/>
</dbReference>
<evidence type="ECO:0000256" key="8">
    <source>
        <dbReference type="ARBA" id="ARBA00022679"/>
    </source>
</evidence>
<keyword evidence="7" id="KW-0444">Lipid biosynthesis</keyword>
<comment type="similarity">
    <text evidence="4 16">Belongs to the CDP-alcohol phosphatidyltransferase class-I family.</text>
</comment>
<dbReference type="Pfam" id="PF01419">
    <property type="entry name" value="Jacalin"/>
    <property type="match status" value="1"/>
</dbReference>
<evidence type="ECO:0000259" key="18">
    <source>
        <dbReference type="PROSITE" id="PS51752"/>
    </source>
</evidence>
<dbReference type="PROSITE" id="PS51752">
    <property type="entry name" value="JACALIN_LECTIN"/>
    <property type="match status" value="1"/>
</dbReference>
<dbReference type="PROSITE" id="PS00379">
    <property type="entry name" value="CDP_ALCOHOL_P_TRANSF"/>
    <property type="match status" value="1"/>
</dbReference>
<dbReference type="InterPro" id="IPR043130">
    <property type="entry name" value="CDP-OH_PTrfase_TM_dom"/>
</dbReference>
<reference evidence="19 20" key="1">
    <citation type="submission" date="2024-06" db="EMBL/GenBank/DDBJ databases">
        <title>Complete genome of Phlyctema vagabunda strain 19-DSS-EL-015.</title>
        <authorList>
            <person name="Fiorenzani C."/>
        </authorList>
    </citation>
    <scope>NUCLEOTIDE SEQUENCE [LARGE SCALE GENOMIC DNA]</scope>
    <source>
        <strain evidence="19 20">19-DSS-EL-015</strain>
    </source>
</reference>
<dbReference type="Proteomes" id="UP001629113">
    <property type="component" value="Unassembled WGS sequence"/>
</dbReference>
<evidence type="ECO:0000256" key="10">
    <source>
        <dbReference type="ARBA" id="ARBA00022989"/>
    </source>
</evidence>
<dbReference type="Gene3D" id="1.20.120.1760">
    <property type="match status" value="1"/>
</dbReference>
<evidence type="ECO:0000256" key="17">
    <source>
        <dbReference type="SAM" id="MobiDB-lite"/>
    </source>
</evidence>
<evidence type="ECO:0000256" key="14">
    <source>
        <dbReference type="ARBA" id="ARBA00023264"/>
    </source>
</evidence>
<keyword evidence="14" id="KW-1208">Phospholipid metabolism</keyword>
<evidence type="ECO:0000256" key="15">
    <source>
        <dbReference type="ARBA" id="ARBA00032361"/>
    </source>
</evidence>
<feature type="compositionally biased region" description="Low complexity" evidence="17">
    <location>
        <begin position="46"/>
        <end position="62"/>
    </location>
</feature>
<keyword evidence="11" id="KW-0443">Lipid metabolism</keyword>
<dbReference type="PANTHER" id="PTHR21054:SF2">
    <property type="entry name" value="MIP04191P"/>
    <property type="match status" value="1"/>
</dbReference>
<gene>
    <name evidence="19" type="ORF">PVAG01_02976</name>
</gene>
<dbReference type="Pfam" id="PF12044">
    <property type="entry name" value="Metallopep"/>
    <property type="match status" value="1"/>
</dbReference>
<keyword evidence="19" id="KW-0482">Metalloprotease</keyword>
<comment type="catalytic activity">
    <reaction evidence="1">
        <text>a CDP-1,2-diacyl-sn-glycerol + L-serine = a 1,2-diacyl-sn-glycero-3-phospho-L-serine + CMP + H(+)</text>
        <dbReference type="Rhea" id="RHEA:16913"/>
        <dbReference type="ChEBI" id="CHEBI:15378"/>
        <dbReference type="ChEBI" id="CHEBI:33384"/>
        <dbReference type="ChEBI" id="CHEBI:57262"/>
        <dbReference type="ChEBI" id="CHEBI:58332"/>
        <dbReference type="ChEBI" id="CHEBI:60377"/>
        <dbReference type="EC" id="2.7.8.8"/>
    </reaction>
</comment>
<evidence type="ECO:0000256" key="9">
    <source>
        <dbReference type="ARBA" id="ARBA00022692"/>
    </source>
</evidence>
<evidence type="ECO:0000256" key="4">
    <source>
        <dbReference type="ARBA" id="ARBA00010441"/>
    </source>
</evidence>
<evidence type="ECO:0000256" key="13">
    <source>
        <dbReference type="ARBA" id="ARBA00023209"/>
    </source>
</evidence>
<keyword evidence="10" id="KW-1133">Transmembrane helix</keyword>
<evidence type="ECO:0000256" key="2">
    <source>
        <dbReference type="ARBA" id="ARBA00004141"/>
    </source>
</evidence>
<keyword evidence="8 16" id="KW-0808">Transferase</keyword>
<keyword evidence="19" id="KW-0645">Protease</keyword>
<evidence type="ECO:0000256" key="12">
    <source>
        <dbReference type="ARBA" id="ARBA00023136"/>
    </source>
</evidence>
<accession>A0ABR4PSE0</accession>
<feature type="domain" description="Jacalin-type lectin" evidence="18">
    <location>
        <begin position="625"/>
        <end position="771"/>
    </location>
</feature>
<name>A0ABR4PSE0_9HELO</name>
<keyword evidence="12" id="KW-0472">Membrane</keyword>
<evidence type="ECO:0000256" key="5">
    <source>
        <dbReference type="ARBA" id="ARBA00013174"/>
    </source>
</evidence>
<keyword evidence="20" id="KW-1185">Reference proteome</keyword>
<dbReference type="SUPFAM" id="SSF51101">
    <property type="entry name" value="Mannose-binding lectins"/>
    <property type="match status" value="1"/>
</dbReference>
<keyword evidence="13" id="KW-0594">Phospholipid biosynthesis</keyword>
<dbReference type="InterPro" id="IPR021917">
    <property type="entry name" value="Unchr_Zn-peptidase-like"/>
</dbReference>
<keyword evidence="9" id="KW-0812">Transmembrane</keyword>
<sequence>MAPAFLKDIRRRSKASFRREQSTDSSNGNPNGSPSIPAAKSSSTLNSGSNTPPTLTTSNSSSNLQVLGEKLGRPTVSTAASNRYSVSGMAGLGFPSPNSKTTLPTSLYAPRIVSISDNTWVYQKVLLIYGTIADPASQVLDGNLTVSRLDDGFPPTYWPVAESHFKALVYLTPGPNRLRFDFTSPKLANSNSSNPIHSSYLTLHMLPPLSAPPLQLVILLAKDSPGTYDAVPARIEKEGNDLEQAIKKFRMAAYLWQAFTAEQMYRNKLGRRVFRMEEEWVTGSSNNRDSETGTMRSEAKVHVVRCTKTVAEIRELDLAQQNPEAKRKGELFEIASQAVKDYFKPMPGQKQYVSVLILDSHWDKDAKTITGHAALGGGGGELQLAIFGSQALQSYPSTLEEVVPAFTDCTPTDTDYVANDCNESGSNWEAANIGIGAHLHETGHLFGCPHQENGIMLRDYVNFNRTFSTREPYSTRTKSKGGLVLQKDECGWHRLDCLRFRSHPCFRLPTDPPLNPDDTVQVWPVDNGNVMVTAATGVSYLEIFTEGDELCHVWQEFGDGNGSGPVQRQVVLTEHDLRARLPEDQRKVKMRVIIKSYGGGSHSVEDFGLLASKASRIKLSNGQLAFKGSRLGLSQMEGSQPQEVIFHSTIQQTKLLVQVKVYHGFALDGIEFFYEDTTSQLFGKRGGAPGGSEFNLDTRRGEYLTGFYVRAGFWVDGIQILTSLGRKSPVFGNPVGGSGHTMLPPRGYGVAGISGSCAAKTELALPENLTVMSKRTSTNASNGAAKDSVTAPPQDKQKILLSEDTGHFSMIKALHLADLITELNGFCGVMSVFSSMRYCLGEPTANGNLWAALAFMPFGLFFDFMDGKVARWRKKSSLMGQELDSLADLISFGLSPAAAAFAIGLRTPVDHLFLTFFVLCGLTRLARFNVTVGNVPKDATGKSKYFEGTPIPTSLSIAAVMAYWVSKGWILEAVPFGTWMTGTALEFHPVVGLFILSGCLMTSKTIHIPKP</sequence>
<evidence type="ECO:0000256" key="1">
    <source>
        <dbReference type="ARBA" id="ARBA00000287"/>
    </source>
</evidence>
<dbReference type="Gene3D" id="2.100.10.30">
    <property type="entry name" value="Jacalin-like lectin domain"/>
    <property type="match status" value="1"/>
</dbReference>
<dbReference type="GO" id="GO:0008237">
    <property type="term" value="F:metallopeptidase activity"/>
    <property type="evidence" value="ECO:0007669"/>
    <property type="project" value="UniProtKB-KW"/>
</dbReference>
<dbReference type="InterPro" id="IPR048254">
    <property type="entry name" value="CDP_ALCOHOL_P_TRANSF_CS"/>
</dbReference>
<protein>
    <recommendedName>
        <fullName evidence="6">CDP-diacylglycerol--serine O-phosphatidyltransferase</fullName>
        <ecNumber evidence="5">2.7.8.8</ecNumber>
    </recommendedName>
    <alternativeName>
        <fullName evidence="15">Phosphatidylserine synthase</fullName>
    </alternativeName>
</protein>
<evidence type="ECO:0000313" key="19">
    <source>
        <dbReference type="EMBL" id="KAL3426185.1"/>
    </source>
</evidence>
<evidence type="ECO:0000256" key="6">
    <source>
        <dbReference type="ARBA" id="ARBA00017171"/>
    </source>
</evidence>
<comment type="caution">
    <text evidence="19">The sequence shown here is derived from an EMBL/GenBank/DDBJ whole genome shotgun (WGS) entry which is preliminary data.</text>
</comment>
<feature type="region of interest" description="Disordered" evidence="17">
    <location>
        <begin position="1"/>
        <end position="62"/>
    </location>
</feature>
<dbReference type="InterPro" id="IPR036404">
    <property type="entry name" value="Jacalin-like_lectin_dom_sf"/>
</dbReference>
<dbReference type="NCBIfam" id="TIGR00473">
    <property type="entry name" value="pssA"/>
    <property type="match status" value="1"/>
</dbReference>
<dbReference type="EC" id="2.7.8.8" evidence="5"/>
<dbReference type="InterPro" id="IPR053002">
    <property type="entry name" value="Metalloproteinase_M10B"/>
</dbReference>
<comment type="subcellular location">
    <subcellularLocation>
        <location evidence="3">Endomembrane system</location>
    </subcellularLocation>
    <subcellularLocation>
        <location evidence="2">Membrane</location>
        <topology evidence="2">Multi-pass membrane protein</topology>
    </subcellularLocation>
</comment>
<evidence type="ECO:0000256" key="3">
    <source>
        <dbReference type="ARBA" id="ARBA00004308"/>
    </source>
</evidence>
<dbReference type="EMBL" id="JBFCZG010000002">
    <property type="protein sequence ID" value="KAL3426185.1"/>
    <property type="molecule type" value="Genomic_DNA"/>
</dbReference>